<dbReference type="Proteomes" id="UP000250831">
    <property type="component" value="Unassembled WGS sequence"/>
</dbReference>
<feature type="coiled-coil region" evidence="1">
    <location>
        <begin position="114"/>
        <end position="148"/>
    </location>
</feature>
<evidence type="ECO:0000256" key="1">
    <source>
        <dbReference type="SAM" id="Coils"/>
    </source>
</evidence>
<evidence type="ECO:0000313" key="2">
    <source>
        <dbReference type="EMBL" id="PUV22915.1"/>
    </source>
</evidence>
<accession>A0A363NQ38</accession>
<proteinExistence type="predicted"/>
<keyword evidence="3" id="KW-1185">Reference proteome</keyword>
<name>A0A363NQ38_9SPHI</name>
<gene>
    <name evidence="2" type="ORF">DCO56_18510</name>
</gene>
<sequence length="159" mass="18673">MKKEQLLLLKKEILEGRDSERLLELDINLKQLISILDYRIREKTGNEYTEGEIGEFRSSVAIARSYLRVIGWKLENFRLEREKERIDAITENKRVILEIFESGMESVLNSPSDTEELRADNIALRDQLSRKEKEITALEKRVKIIAREVVGILEKTKRE</sequence>
<reference evidence="2 3" key="1">
    <citation type="submission" date="2018-04" db="EMBL/GenBank/DDBJ databases">
        <title>Sphingobacterium sp. M46 Genome.</title>
        <authorList>
            <person name="Cheng J."/>
            <person name="Li Y."/>
        </authorList>
    </citation>
    <scope>NUCLEOTIDE SEQUENCE [LARGE SCALE GENOMIC DNA]</scope>
    <source>
        <strain evidence="2 3">M46</strain>
    </source>
</reference>
<comment type="caution">
    <text evidence="2">The sequence shown here is derived from an EMBL/GenBank/DDBJ whole genome shotgun (WGS) entry which is preliminary data.</text>
</comment>
<organism evidence="2 3">
    <name type="scientific">Sphingobacterium athyrii</name>
    <dbReference type="NCBI Taxonomy" id="2152717"/>
    <lineage>
        <taxon>Bacteria</taxon>
        <taxon>Pseudomonadati</taxon>
        <taxon>Bacteroidota</taxon>
        <taxon>Sphingobacteriia</taxon>
        <taxon>Sphingobacteriales</taxon>
        <taxon>Sphingobacteriaceae</taxon>
        <taxon>Sphingobacterium</taxon>
    </lineage>
</organism>
<dbReference type="EMBL" id="QCXX01000005">
    <property type="protein sequence ID" value="PUV22915.1"/>
    <property type="molecule type" value="Genomic_DNA"/>
</dbReference>
<dbReference type="AlphaFoldDB" id="A0A363NQ38"/>
<protein>
    <submittedName>
        <fullName evidence="2">Uncharacterized protein</fullName>
    </submittedName>
</protein>
<keyword evidence="1" id="KW-0175">Coiled coil</keyword>
<dbReference type="OrthoDB" id="9959419at2"/>
<evidence type="ECO:0000313" key="3">
    <source>
        <dbReference type="Proteomes" id="UP000250831"/>
    </source>
</evidence>
<dbReference type="RefSeq" id="WP_108635250.1">
    <property type="nucleotide sequence ID" value="NZ_QCXX01000005.1"/>
</dbReference>